<reference evidence="2" key="2">
    <citation type="journal article" date="2024" name="Plant">
        <title>Genomic evolution and insights into agronomic trait innovations of Sesamum species.</title>
        <authorList>
            <person name="Miao H."/>
            <person name="Wang L."/>
            <person name="Qu L."/>
            <person name="Liu H."/>
            <person name="Sun Y."/>
            <person name="Le M."/>
            <person name="Wang Q."/>
            <person name="Wei S."/>
            <person name="Zheng Y."/>
            <person name="Lin W."/>
            <person name="Duan Y."/>
            <person name="Cao H."/>
            <person name="Xiong S."/>
            <person name="Wang X."/>
            <person name="Wei L."/>
            <person name="Li C."/>
            <person name="Ma Q."/>
            <person name="Ju M."/>
            <person name="Zhao R."/>
            <person name="Li G."/>
            <person name="Mu C."/>
            <person name="Tian Q."/>
            <person name="Mei H."/>
            <person name="Zhang T."/>
            <person name="Gao T."/>
            <person name="Zhang H."/>
        </authorList>
    </citation>
    <scope>NUCLEOTIDE SEQUENCE</scope>
    <source>
        <strain evidence="2">KEN8</strain>
    </source>
</reference>
<evidence type="ECO:0000313" key="2">
    <source>
        <dbReference type="EMBL" id="KAL0297989.1"/>
    </source>
</evidence>
<evidence type="ECO:0000259" key="1">
    <source>
        <dbReference type="Pfam" id="PF17919"/>
    </source>
</evidence>
<dbReference type="InterPro" id="IPR043502">
    <property type="entry name" value="DNA/RNA_pol_sf"/>
</dbReference>
<accession>A0AAW2JTQ4</accession>
<dbReference type="PANTHER" id="PTHR33064:SF40">
    <property type="entry name" value="REVERSE TRANSCRIPTASE_RETROTRANSPOSON-DERIVED PROTEIN RNASE H-LIKE DOMAIN-CONTAINING PROTEIN"/>
    <property type="match status" value="1"/>
</dbReference>
<sequence length="147" mass="16753">MNSEGGTSIRTDTVLEAMLEEFNDDFQELSYGIISEPLIELLKEDGLKWTSKAPATFENLKQAMLTAPILALPDFTKTFVIETDACDKEIGVVLMQEERPIAYLSKALGVKNLGLLVYEKEFLSLMLAVRKWKQYIQGHHFIIRRNQ</sequence>
<comment type="caution">
    <text evidence="2">The sequence shown here is derived from an EMBL/GenBank/DDBJ whole genome shotgun (WGS) entry which is preliminary data.</text>
</comment>
<dbReference type="SUPFAM" id="SSF56672">
    <property type="entry name" value="DNA/RNA polymerases"/>
    <property type="match status" value="1"/>
</dbReference>
<dbReference type="AlphaFoldDB" id="A0AAW2JTQ4"/>
<dbReference type="Gene3D" id="3.30.70.270">
    <property type="match status" value="1"/>
</dbReference>
<dbReference type="PANTHER" id="PTHR33064">
    <property type="entry name" value="POL PROTEIN"/>
    <property type="match status" value="1"/>
</dbReference>
<feature type="domain" description="Reverse transcriptase/retrotransposon-derived protein RNase H-like" evidence="1">
    <location>
        <begin position="49"/>
        <end position="143"/>
    </location>
</feature>
<protein>
    <submittedName>
        <fullName evidence="2">Transposon Tf2-11 polyprotein</fullName>
    </submittedName>
</protein>
<dbReference type="InterPro" id="IPR051320">
    <property type="entry name" value="Viral_Replic_Matur_Polypro"/>
</dbReference>
<organism evidence="2">
    <name type="scientific">Sesamum calycinum</name>
    <dbReference type="NCBI Taxonomy" id="2727403"/>
    <lineage>
        <taxon>Eukaryota</taxon>
        <taxon>Viridiplantae</taxon>
        <taxon>Streptophyta</taxon>
        <taxon>Embryophyta</taxon>
        <taxon>Tracheophyta</taxon>
        <taxon>Spermatophyta</taxon>
        <taxon>Magnoliopsida</taxon>
        <taxon>eudicotyledons</taxon>
        <taxon>Gunneridae</taxon>
        <taxon>Pentapetalae</taxon>
        <taxon>asterids</taxon>
        <taxon>lamiids</taxon>
        <taxon>Lamiales</taxon>
        <taxon>Pedaliaceae</taxon>
        <taxon>Sesamum</taxon>
    </lineage>
</organism>
<name>A0AAW2JTQ4_9LAMI</name>
<reference evidence="2" key="1">
    <citation type="submission" date="2020-06" db="EMBL/GenBank/DDBJ databases">
        <authorList>
            <person name="Li T."/>
            <person name="Hu X."/>
            <person name="Zhang T."/>
            <person name="Song X."/>
            <person name="Zhang H."/>
            <person name="Dai N."/>
            <person name="Sheng W."/>
            <person name="Hou X."/>
            <person name="Wei L."/>
        </authorList>
    </citation>
    <scope>NUCLEOTIDE SEQUENCE</scope>
    <source>
        <strain evidence="2">KEN8</strain>
        <tissue evidence="2">Leaf</tissue>
    </source>
</reference>
<gene>
    <name evidence="2" type="ORF">Scaly_3077300</name>
</gene>
<dbReference type="InterPro" id="IPR043128">
    <property type="entry name" value="Rev_trsase/Diguanyl_cyclase"/>
</dbReference>
<proteinExistence type="predicted"/>
<dbReference type="Pfam" id="PF17919">
    <property type="entry name" value="RT_RNaseH_2"/>
    <property type="match status" value="1"/>
</dbReference>
<dbReference type="InterPro" id="IPR041577">
    <property type="entry name" value="RT_RNaseH_2"/>
</dbReference>
<dbReference type="EMBL" id="JACGWM010000845">
    <property type="protein sequence ID" value="KAL0297989.1"/>
    <property type="molecule type" value="Genomic_DNA"/>
</dbReference>